<dbReference type="RefSeq" id="WP_108308843.1">
    <property type="nucleotide sequence ID" value="NZ_CP020921.1"/>
</dbReference>
<keyword evidence="3" id="KW-0472">Membrane</keyword>
<gene>
    <name evidence="4" type="ORF">TDSAC_0637</name>
</gene>
<accession>A0A2R4W011</accession>
<evidence type="ECO:0000313" key="4">
    <source>
        <dbReference type="EMBL" id="AWB10010.1"/>
    </source>
</evidence>
<reference evidence="4 5" key="1">
    <citation type="submission" date="2017-04" db="EMBL/GenBank/DDBJ databases">
        <title>Genomic insights into metabolism of Thermodesulfobium acidiphilum.</title>
        <authorList>
            <person name="Toshchakov S.V."/>
            <person name="Frolov E.N."/>
            <person name="Kublanov I.V."/>
            <person name="Samarov N.I."/>
            <person name="Novikov A."/>
            <person name="Lebedinsky A.V."/>
            <person name="Bonch-Osmolovskaya E.A."/>
            <person name="Chernyh N.A."/>
        </authorList>
    </citation>
    <scope>NUCLEOTIDE SEQUENCE [LARGE SCALE GENOMIC DNA]</scope>
    <source>
        <strain evidence="4 5">3127-1</strain>
    </source>
</reference>
<evidence type="ECO:0000256" key="1">
    <source>
        <dbReference type="ARBA" id="ARBA00009108"/>
    </source>
</evidence>
<evidence type="ECO:0000313" key="5">
    <source>
        <dbReference type="Proteomes" id="UP000244792"/>
    </source>
</evidence>
<dbReference type="OrthoDB" id="9776196at2"/>
<feature type="coiled-coil region" evidence="2">
    <location>
        <begin position="58"/>
        <end position="106"/>
    </location>
</feature>
<proteinExistence type="inferred from homology"/>
<keyword evidence="5" id="KW-1185">Reference proteome</keyword>
<evidence type="ECO:0000256" key="3">
    <source>
        <dbReference type="SAM" id="Phobius"/>
    </source>
</evidence>
<dbReference type="PANTHER" id="PTHR37313">
    <property type="entry name" value="UPF0749 PROTEIN RV1825"/>
    <property type="match status" value="1"/>
</dbReference>
<keyword evidence="3" id="KW-1133">Transmembrane helix</keyword>
<sequence>MNGENKVHHIQEKVIHSIHPPKRWELILGIIAFILGFFIVVQYRTQKDLFHLIPTRQAEEMASLLKEAENKRLDLERELFVSRQKIMDLQNKLEQEKNKNISIGEESKKIALLAGFTPVKGPGVIVTVKDAKNGQEGNASLVHDEDLLRVVNELRAGGAEAISVNDQRLVAISEIRCAGPVILVNGVRLAPPFIIKAIGSPEMLYNSLTMSGGIIDYLKLLGIRVSVEKSDSLYIPAFNANIQINYATLINKGE</sequence>
<keyword evidence="3" id="KW-0812">Transmembrane</keyword>
<dbReference type="EMBL" id="CP020921">
    <property type="protein sequence ID" value="AWB10010.1"/>
    <property type="molecule type" value="Genomic_DNA"/>
</dbReference>
<keyword evidence="2" id="KW-0175">Coiled coil</keyword>
<dbReference type="InterPro" id="IPR010273">
    <property type="entry name" value="DUF881"/>
</dbReference>
<comment type="similarity">
    <text evidence="1">Belongs to the UPF0749 family.</text>
</comment>
<name>A0A2R4W011_THEAF</name>
<feature type="transmembrane region" description="Helical" evidence="3">
    <location>
        <begin position="26"/>
        <end position="43"/>
    </location>
</feature>
<evidence type="ECO:0000256" key="2">
    <source>
        <dbReference type="SAM" id="Coils"/>
    </source>
</evidence>
<dbReference type="Proteomes" id="UP000244792">
    <property type="component" value="Chromosome"/>
</dbReference>
<protein>
    <submittedName>
        <fullName evidence="4">Uncharacterized conserved protein YlxW, UPF0749 family</fullName>
    </submittedName>
</protein>
<dbReference type="PANTHER" id="PTHR37313:SF2">
    <property type="entry name" value="UPF0749 PROTEIN YLXX"/>
    <property type="match status" value="1"/>
</dbReference>
<dbReference type="Pfam" id="PF05949">
    <property type="entry name" value="DUF881"/>
    <property type="match status" value="1"/>
</dbReference>
<organism evidence="4 5">
    <name type="scientific">Thermodesulfobium acidiphilum</name>
    <dbReference type="NCBI Taxonomy" id="1794699"/>
    <lineage>
        <taxon>Bacteria</taxon>
        <taxon>Pseudomonadati</taxon>
        <taxon>Thermodesulfobiota</taxon>
        <taxon>Thermodesulfobiia</taxon>
        <taxon>Thermodesulfobiales</taxon>
        <taxon>Thermodesulfobiaceae</taxon>
        <taxon>Thermodesulfobium</taxon>
    </lineage>
</organism>
<dbReference type="Gene3D" id="3.30.70.1880">
    <property type="entry name" value="Protein of unknown function DUF881"/>
    <property type="match status" value="1"/>
</dbReference>
<dbReference type="AlphaFoldDB" id="A0A2R4W011"/>
<dbReference type="KEGG" id="taci:TDSAC_0637"/>